<comment type="caution">
    <text evidence="3">The sequence shown here is derived from an EMBL/GenBank/DDBJ whole genome shotgun (WGS) entry which is preliminary data.</text>
</comment>
<feature type="compositionally biased region" description="Acidic residues" evidence="1">
    <location>
        <begin position="429"/>
        <end position="442"/>
    </location>
</feature>
<protein>
    <recommendedName>
        <fullName evidence="2">HTH psq-type domain-containing protein</fullName>
    </recommendedName>
</protein>
<proteinExistence type="predicted"/>
<dbReference type="Gene3D" id="1.10.10.60">
    <property type="entry name" value="Homeodomain-like"/>
    <property type="match status" value="1"/>
</dbReference>
<feature type="region of interest" description="Disordered" evidence="1">
    <location>
        <begin position="428"/>
        <end position="543"/>
    </location>
</feature>
<evidence type="ECO:0000313" key="3">
    <source>
        <dbReference type="EMBL" id="CAF1151841.1"/>
    </source>
</evidence>
<dbReference type="Proteomes" id="UP000663864">
    <property type="component" value="Unassembled WGS sequence"/>
</dbReference>
<feature type="region of interest" description="Disordered" evidence="1">
    <location>
        <begin position="586"/>
        <end position="606"/>
    </location>
</feature>
<gene>
    <name evidence="3" type="ORF">ZHD862_LOCUS20209</name>
</gene>
<dbReference type="InterPro" id="IPR007889">
    <property type="entry name" value="HTH_Psq"/>
</dbReference>
<organism evidence="3 4">
    <name type="scientific">Rotaria sordida</name>
    <dbReference type="NCBI Taxonomy" id="392033"/>
    <lineage>
        <taxon>Eukaryota</taxon>
        <taxon>Metazoa</taxon>
        <taxon>Spiralia</taxon>
        <taxon>Gnathifera</taxon>
        <taxon>Rotifera</taxon>
        <taxon>Eurotatoria</taxon>
        <taxon>Bdelloidea</taxon>
        <taxon>Philodinida</taxon>
        <taxon>Philodinidae</taxon>
        <taxon>Rotaria</taxon>
    </lineage>
</organism>
<dbReference type="AlphaFoldDB" id="A0A814T0X4"/>
<name>A0A814T0X4_9BILA</name>
<sequence length="659" mass="75121">MPRKYKKQYTTKKYSERNFQLAVTLVEQGYSIRAAARKFSIPYTTLNSHVNNQIFYDRVGRPTKFSEEEEGYLEQAALLLQNWGVPLTIDEFINLAKQYASSLNKMHLFPSGPTYDWLYSFLNRHHNLILKKSYPLEKKRAALTCEQVDNWFQLLNKIIQENNLSNNPAQIFNCDESGMSDNISYSKVIVHRHTSNAYRIQGGTGGKSYISVMFCGSAVGVLLPPFVIYKSKRLLDEWCIGGPSDTGYDCSKKIILCLPSNSTHILQPLDIVFFNSLKIQWKNILKYEYTRTHFKTISKSQFPSLLKQMWTLDPIRTQTNVVKSFITAGIFPFNPNSIDRTRILKNKANADKHISSVPTNSANDNQTKITINIPYSHQATISSFTSSHQAPTSSFISSRQATTSSFTSSHQAIATLDRIIEETQSINNDIEDLDNDEDEEYCPPESTSTSSTPVSSDKQQKSQSNKILITKDHQSILLQQEKKRKRKSSTIIGFNTSEDDDNENLDLSMSTSQQSFKTKYELQPKKSLPSKHHQTMSSEQQKKRMKLAFKTVGFDTSDEDDVVPNSSTSNPQKSLQAITDAIQTVFSTPPDKTPKQRSKRTVLNRSNGQIITEKIVIEQLEERKNKQRSKQSRSNNRTTNEKKRKKQGKNGMINENLIT</sequence>
<dbReference type="PANTHER" id="PTHR19303:SF74">
    <property type="entry name" value="POGO TRANSPOSABLE ELEMENT WITH KRAB DOMAIN"/>
    <property type="match status" value="1"/>
</dbReference>
<feature type="region of interest" description="Disordered" evidence="1">
    <location>
        <begin position="620"/>
        <end position="659"/>
    </location>
</feature>
<dbReference type="GO" id="GO:0003677">
    <property type="term" value="F:DNA binding"/>
    <property type="evidence" value="ECO:0007669"/>
    <property type="project" value="InterPro"/>
</dbReference>
<evidence type="ECO:0000256" key="1">
    <source>
        <dbReference type="SAM" id="MobiDB-lite"/>
    </source>
</evidence>
<feature type="domain" description="HTH psq-type" evidence="2">
    <location>
        <begin position="18"/>
        <end position="56"/>
    </location>
</feature>
<dbReference type="Pfam" id="PF05225">
    <property type="entry name" value="HTH_psq"/>
    <property type="match status" value="1"/>
</dbReference>
<feature type="compositionally biased region" description="Polar residues" evidence="1">
    <location>
        <begin position="505"/>
        <end position="517"/>
    </location>
</feature>
<evidence type="ECO:0000259" key="2">
    <source>
        <dbReference type="Pfam" id="PF05225"/>
    </source>
</evidence>
<dbReference type="InterPro" id="IPR009057">
    <property type="entry name" value="Homeodomain-like_sf"/>
</dbReference>
<accession>A0A814T0X4</accession>
<dbReference type="EMBL" id="CAJNOT010001137">
    <property type="protein sequence ID" value="CAF1151841.1"/>
    <property type="molecule type" value="Genomic_DNA"/>
</dbReference>
<dbReference type="SUPFAM" id="SSF46689">
    <property type="entry name" value="Homeodomain-like"/>
    <property type="match status" value="1"/>
</dbReference>
<evidence type="ECO:0000313" key="4">
    <source>
        <dbReference type="Proteomes" id="UP000663864"/>
    </source>
</evidence>
<reference evidence="3" key="1">
    <citation type="submission" date="2021-02" db="EMBL/GenBank/DDBJ databases">
        <authorList>
            <person name="Nowell W R."/>
        </authorList>
    </citation>
    <scope>NUCLEOTIDE SEQUENCE</scope>
</reference>
<feature type="compositionally biased region" description="Low complexity" evidence="1">
    <location>
        <begin position="443"/>
        <end position="466"/>
    </location>
</feature>
<dbReference type="PANTHER" id="PTHR19303">
    <property type="entry name" value="TRANSPOSON"/>
    <property type="match status" value="1"/>
</dbReference>
<dbReference type="InterPro" id="IPR050863">
    <property type="entry name" value="CenT-Element_Derived"/>
</dbReference>
<dbReference type="GO" id="GO:0005634">
    <property type="term" value="C:nucleus"/>
    <property type="evidence" value="ECO:0007669"/>
    <property type="project" value="TreeGrafter"/>
</dbReference>